<dbReference type="Gene3D" id="1.10.510.10">
    <property type="entry name" value="Transferase(Phosphotransferase) domain 1"/>
    <property type="match status" value="1"/>
</dbReference>
<dbReference type="InterPro" id="IPR055414">
    <property type="entry name" value="LRR_R13L4/SHOC2-like"/>
</dbReference>
<evidence type="ECO:0000256" key="10">
    <source>
        <dbReference type="ARBA" id="ARBA00022737"/>
    </source>
</evidence>
<dbReference type="OrthoDB" id="1165242at2759"/>
<dbReference type="Gramene" id="PRQ22237">
    <property type="protein sequence ID" value="PRQ22237"/>
    <property type="gene ID" value="RchiOBHm_Chr6g0248051"/>
</dbReference>
<dbReference type="PROSITE" id="PS50011">
    <property type="entry name" value="PROTEIN_KINASE_DOM"/>
    <property type="match status" value="1"/>
</dbReference>
<dbReference type="EC" id="2.7.11.1" evidence="3"/>
<evidence type="ECO:0000256" key="6">
    <source>
        <dbReference type="ARBA" id="ARBA00022614"/>
    </source>
</evidence>
<evidence type="ECO:0000256" key="9">
    <source>
        <dbReference type="ARBA" id="ARBA00022729"/>
    </source>
</evidence>
<evidence type="ECO:0000256" key="1">
    <source>
        <dbReference type="ARBA" id="ARBA00004162"/>
    </source>
</evidence>
<dbReference type="SMART" id="SM00365">
    <property type="entry name" value="LRR_SD22"/>
    <property type="match status" value="3"/>
</dbReference>
<accession>A0A2P6PJY0</accession>
<evidence type="ECO:0000256" key="12">
    <source>
        <dbReference type="ARBA" id="ARBA00022777"/>
    </source>
</evidence>
<dbReference type="GO" id="GO:0005524">
    <property type="term" value="F:ATP binding"/>
    <property type="evidence" value="ECO:0007669"/>
    <property type="project" value="UniProtKB-UniRule"/>
</dbReference>
<evidence type="ECO:0000256" key="3">
    <source>
        <dbReference type="ARBA" id="ARBA00012513"/>
    </source>
</evidence>
<evidence type="ECO:0000256" key="8">
    <source>
        <dbReference type="ARBA" id="ARBA00022692"/>
    </source>
</evidence>
<dbReference type="SUPFAM" id="SSF56112">
    <property type="entry name" value="Protein kinase-like (PK-like)"/>
    <property type="match status" value="1"/>
</dbReference>
<keyword evidence="6" id="KW-0433">Leucine-rich repeat</keyword>
<dbReference type="Pfam" id="PF13855">
    <property type="entry name" value="LRR_8"/>
    <property type="match status" value="2"/>
</dbReference>
<dbReference type="InterPro" id="IPR011009">
    <property type="entry name" value="Kinase-like_dom_sf"/>
</dbReference>
<dbReference type="InterPro" id="IPR032675">
    <property type="entry name" value="LRR_dom_sf"/>
</dbReference>
<evidence type="ECO:0000256" key="7">
    <source>
        <dbReference type="ARBA" id="ARBA00022679"/>
    </source>
</evidence>
<keyword evidence="7 20" id="KW-0808">Transferase</keyword>
<dbReference type="PROSITE" id="PS00108">
    <property type="entry name" value="PROTEIN_KINASE_ST"/>
    <property type="match status" value="1"/>
</dbReference>
<reference evidence="20 21" key="1">
    <citation type="journal article" date="2018" name="Nat. Genet.">
        <title>The Rosa genome provides new insights in the design of modern roses.</title>
        <authorList>
            <person name="Bendahmane M."/>
        </authorList>
    </citation>
    <scope>NUCLEOTIDE SEQUENCE [LARGE SCALE GENOMIC DNA]</scope>
    <source>
        <strain evidence="21">cv. Old Blush</strain>
    </source>
</reference>
<evidence type="ECO:0000256" key="16">
    <source>
        <dbReference type="ARBA" id="ARBA00023180"/>
    </source>
</evidence>
<comment type="subcellular location">
    <subcellularLocation>
        <location evidence="1">Cell membrane</location>
        <topology evidence="1">Single-pass membrane protein</topology>
    </subcellularLocation>
</comment>
<keyword evidence="14 18" id="KW-1133">Transmembrane helix</keyword>
<keyword evidence="4" id="KW-1003">Cell membrane</keyword>
<evidence type="ECO:0000256" key="2">
    <source>
        <dbReference type="ARBA" id="ARBA00008684"/>
    </source>
</evidence>
<evidence type="ECO:0000256" key="11">
    <source>
        <dbReference type="ARBA" id="ARBA00022741"/>
    </source>
</evidence>
<dbReference type="Gene3D" id="3.80.10.10">
    <property type="entry name" value="Ribonuclease Inhibitor"/>
    <property type="match status" value="3"/>
</dbReference>
<dbReference type="SUPFAM" id="SSF52058">
    <property type="entry name" value="L domain-like"/>
    <property type="match status" value="1"/>
</dbReference>
<dbReference type="Pfam" id="PF00560">
    <property type="entry name" value="LRR_1"/>
    <property type="match status" value="1"/>
</dbReference>
<dbReference type="OMA" id="HECEEPI"/>
<feature type="domain" description="Protein kinase" evidence="19">
    <location>
        <begin position="716"/>
        <end position="1036"/>
    </location>
</feature>
<evidence type="ECO:0000256" key="18">
    <source>
        <dbReference type="SAM" id="Phobius"/>
    </source>
</evidence>
<dbReference type="InterPro" id="IPR051809">
    <property type="entry name" value="Plant_receptor-like_S/T_kinase"/>
</dbReference>
<dbReference type="FunFam" id="3.30.200.20:FF:000432">
    <property type="entry name" value="LRR receptor-like serine/threonine-protein kinase EFR"/>
    <property type="match status" value="1"/>
</dbReference>
<keyword evidence="15 18" id="KW-0472">Membrane</keyword>
<comment type="caution">
    <text evidence="20">The sequence shown here is derived from an EMBL/GenBank/DDBJ whole genome shotgun (WGS) entry which is preliminary data.</text>
</comment>
<sequence>MELHMLNFCAFRSTYLHAMTTLFLLTNLFQPTIFANALSNETDRLALLKFKDCIASDPHGLLNSWNDSVHHCKWPGITCGRRHQRVTALNTRNAVLHGTISPYIGNLSFLRFITLRNNSFSGKIPQQVEHLFRLRHLNLSHNMLEGGIPVNLTLCAELSILSIGENRLTGKIPSEIGSLMKLVFLNLEINNLTGSIPPSLGNLSSLTIVSLAMNNLVGTVPEVLGRLRSLSIFAIGINTLSGMIPPSLFNISSINIVSIEDNKFKGSIPPGIGLNMPNLQIMFLAGNEFSGQIPASLSNASQLLGLDFAGNNFVGQLPASFGNFPNLQVLNFEFNNLGTNSSNDLGFITFLTNYSKLEVFSLNTNNFGGVLPNSVANFSTQLTQLYLGDNQIAGTIPETLGNLNNLIHLSLDVNLFTGIIPASFGKLQKLQRLYLNSNRLSGRIPSSLGNLTQLFELRLSENELEGSIPPKIGNCKNLHLMDISHNKLCGDIPSQVIGLSSFSILLNLSQNSLTGILPVEVGKLKNINTLDISNNNLTGGIPEIIGGCLSLEFLDLQGNHFQGIIPSSLAALRGLQYLDLSRNNLSGHIPKDLQRLQFLIHLNLSFNNLEGEVPRERVFRNTSAISFDGNAKLCGGVSELQLLACPIKVPKHRKLHGFKLKFTVSLVAGCSLLFAVVLALYWRRKTQKTKPLIAVSSINFLPKVSYQTLHHATGGFSPSNQIGSGGFGSVYKGILNQEENNVVAIKVLNLQRKGASKSFVAECNALRNIRHRNLVKILTCCSSTDYNGNDFKALVFEYMSNGSLEEWLHRENQSRGLNLLQRLNIVIDVASALCYLHDYCEPQIIHCDMKPSNILLDDDMVARVGDFGSARLFSTTTDSSQNQSSTVGIKGTIGYAAPEYASGVEPSRQGDVYSYGVLVLQMFTGRRPIDEMFKEGLNLHNFVKMAIPGRVMQIVDPTLLATLEDTAPATSQNVVNYINGYNNEIEAVEENIDNENLSKMNTYVWKCILPTLKIGLGCSEESPWNRMAMEEVHSKLHHIKDAYTGVDICQERPRRS</sequence>
<organism evidence="20 21">
    <name type="scientific">Rosa chinensis</name>
    <name type="common">China rose</name>
    <dbReference type="NCBI Taxonomy" id="74649"/>
    <lineage>
        <taxon>Eukaryota</taxon>
        <taxon>Viridiplantae</taxon>
        <taxon>Streptophyta</taxon>
        <taxon>Embryophyta</taxon>
        <taxon>Tracheophyta</taxon>
        <taxon>Spermatophyta</taxon>
        <taxon>Magnoliopsida</taxon>
        <taxon>eudicotyledons</taxon>
        <taxon>Gunneridae</taxon>
        <taxon>Pentapetalae</taxon>
        <taxon>rosids</taxon>
        <taxon>fabids</taxon>
        <taxon>Rosales</taxon>
        <taxon>Rosaceae</taxon>
        <taxon>Rosoideae</taxon>
        <taxon>Rosoideae incertae sedis</taxon>
        <taxon>Rosa</taxon>
    </lineage>
</organism>
<evidence type="ECO:0000256" key="14">
    <source>
        <dbReference type="ARBA" id="ARBA00022989"/>
    </source>
</evidence>
<comment type="similarity">
    <text evidence="2">Belongs to the protein kinase superfamily. Ser/Thr protein kinase family.</text>
</comment>
<gene>
    <name evidence="20" type="ORF">RchiOBHm_Chr6g0248051</name>
</gene>
<dbReference type="GO" id="GO:0004674">
    <property type="term" value="F:protein serine/threonine kinase activity"/>
    <property type="evidence" value="ECO:0007669"/>
    <property type="project" value="UniProtKB-KW"/>
</dbReference>
<evidence type="ECO:0000259" key="19">
    <source>
        <dbReference type="PROSITE" id="PS50011"/>
    </source>
</evidence>
<keyword evidence="8 18" id="KW-0812">Transmembrane</keyword>
<keyword evidence="10" id="KW-0677">Repeat</keyword>
<keyword evidence="9" id="KW-0732">Signal</keyword>
<keyword evidence="5" id="KW-0723">Serine/threonine-protein kinase</keyword>
<dbReference type="Pfam" id="PF23598">
    <property type="entry name" value="LRR_14"/>
    <property type="match status" value="1"/>
</dbReference>
<dbReference type="FunFam" id="3.80.10.10:FF:000383">
    <property type="entry name" value="Leucine-rich repeat receptor protein kinase EMS1"/>
    <property type="match status" value="2"/>
</dbReference>
<proteinExistence type="inferred from homology"/>
<dbReference type="Gene3D" id="3.30.200.20">
    <property type="entry name" value="Phosphorylase Kinase, domain 1"/>
    <property type="match status" value="1"/>
</dbReference>
<dbReference type="SMART" id="SM00369">
    <property type="entry name" value="LRR_TYP"/>
    <property type="match status" value="9"/>
</dbReference>
<dbReference type="InterPro" id="IPR003591">
    <property type="entry name" value="Leu-rich_rpt_typical-subtyp"/>
</dbReference>
<dbReference type="InterPro" id="IPR017441">
    <property type="entry name" value="Protein_kinase_ATP_BS"/>
</dbReference>
<dbReference type="PANTHER" id="PTHR27008">
    <property type="entry name" value="OS04G0122200 PROTEIN"/>
    <property type="match status" value="1"/>
</dbReference>
<dbReference type="GO" id="GO:0005886">
    <property type="term" value="C:plasma membrane"/>
    <property type="evidence" value="ECO:0007669"/>
    <property type="project" value="UniProtKB-SubCell"/>
</dbReference>
<dbReference type="InterPro" id="IPR001611">
    <property type="entry name" value="Leu-rich_rpt"/>
</dbReference>
<dbReference type="InterPro" id="IPR013210">
    <property type="entry name" value="LRR_N_plant-typ"/>
</dbReference>
<dbReference type="PANTHER" id="PTHR27008:SF592">
    <property type="entry name" value="LEUCINE-RICH REPEAT RECEPTOR-LIKE PROTEIN KINASE FAMILY PROTEIN-RELATED"/>
    <property type="match status" value="1"/>
</dbReference>
<dbReference type="InterPro" id="IPR008271">
    <property type="entry name" value="Ser/Thr_kinase_AS"/>
</dbReference>
<evidence type="ECO:0000256" key="5">
    <source>
        <dbReference type="ARBA" id="ARBA00022527"/>
    </source>
</evidence>
<evidence type="ECO:0000256" key="4">
    <source>
        <dbReference type="ARBA" id="ARBA00022475"/>
    </source>
</evidence>
<dbReference type="Pfam" id="PF00069">
    <property type="entry name" value="Pkinase"/>
    <property type="match status" value="1"/>
</dbReference>
<dbReference type="EMBL" id="PDCK01000044">
    <property type="protein sequence ID" value="PRQ22237.1"/>
    <property type="molecule type" value="Genomic_DNA"/>
</dbReference>
<evidence type="ECO:0000313" key="20">
    <source>
        <dbReference type="EMBL" id="PRQ22237.1"/>
    </source>
</evidence>
<dbReference type="SMART" id="SM00220">
    <property type="entry name" value="S_TKc"/>
    <property type="match status" value="1"/>
</dbReference>
<dbReference type="FunFam" id="3.80.10.10:FF:000565">
    <property type="entry name" value="Leucine-rich repeat receptor-like kinase protein FLORAL ORGAN NUMBER1"/>
    <property type="match status" value="1"/>
</dbReference>
<keyword evidence="13 17" id="KW-0067">ATP-binding</keyword>
<keyword evidence="12" id="KW-0418">Kinase</keyword>
<dbReference type="Pfam" id="PF08263">
    <property type="entry name" value="LRRNT_2"/>
    <property type="match status" value="1"/>
</dbReference>
<dbReference type="PROSITE" id="PS00107">
    <property type="entry name" value="PROTEIN_KINASE_ATP"/>
    <property type="match status" value="1"/>
</dbReference>
<evidence type="ECO:0000256" key="13">
    <source>
        <dbReference type="ARBA" id="ARBA00022840"/>
    </source>
</evidence>
<evidence type="ECO:0000256" key="17">
    <source>
        <dbReference type="PROSITE-ProRule" id="PRU10141"/>
    </source>
</evidence>
<protein>
    <recommendedName>
        <fullName evidence="3">non-specific serine/threonine protein kinase</fullName>
        <ecNumber evidence="3">2.7.11.1</ecNumber>
    </recommendedName>
</protein>
<dbReference type="FunFam" id="3.80.10.10:FF:000288">
    <property type="entry name" value="LRR receptor-like serine/threonine-protein kinase EFR"/>
    <property type="match status" value="1"/>
</dbReference>
<keyword evidence="11 17" id="KW-0547">Nucleotide-binding</keyword>
<evidence type="ECO:0000313" key="21">
    <source>
        <dbReference type="Proteomes" id="UP000238479"/>
    </source>
</evidence>
<keyword evidence="21" id="KW-1185">Reference proteome</keyword>
<keyword evidence="16" id="KW-0325">Glycoprotein</keyword>
<feature type="binding site" evidence="17">
    <location>
        <position position="746"/>
    </location>
    <ligand>
        <name>ATP</name>
        <dbReference type="ChEBI" id="CHEBI:30616"/>
    </ligand>
</feature>
<name>A0A2P6PJY0_ROSCH</name>
<dbReference type="SUPFAM" id="SSF52047">
    <property type="entry name" value="RNI-like"/>
    <property type="match status" value="1"/>
</dbReference>
<evidence type="ECO:0000256" key="15">
    <source>
        <dbReference type="ARBA" id="ARBA00023136"/>
    </source>
</evidence>
<dbReference type="Proteomes" id="UP000238479">
    <property type="component" value="Chromosome 6"/>
</dbReference>
<dbReference type="InterPro" id="IPR000719">
    <property type="entry name" value="Prot_kinase_dom"/>
</dbReference>
<dbReference type="AlphaFoldDB" id="A0A2P6PJY0"/>
<feature type="transmembrane region" description="Helical" evidence="18">
    <location>
        <begin position="662"/>
        <end position="682"/>
    </location>
</feature>